<dbReference type="Pfam" id="PF00587">
    <property type="entry name" value="tRNA-synt_2b"/>
    <property type="match status" value="1"/>
</dbReference>
<dbReference type="InterPro" id="IPR006195">
    <property type="entry name" value="aa-tRNA-synth_II"/>
</dbReference>
<dbReference type="InterPro" id="IPR036621">
    <property type="entry name" value="Anticodon-bd_dom_sf"/>
</dbReference>
<feature type="domain" description="Aminoacyl-transfer RNA synthetases class-II family profile" evidence="9">
    <location>
        <begin position="1"/>
        <end position="276"/>
    </location>
</feature>
<dbReference type="Gene3D" id="3.40.50.800">
    <property type="entry name" value="Anticodon-binding domain"/>
    <property type="match status" value="1"/>
</dbReference>
<dbReference type="GO" id="GO:0005739">
    <property type="term" value="C:mitochondrion"/>
    <property type="evidence" value="ECO:0007669"/>
    <property type="project" value="TreeGrafter"/>
</dbReference>
<dbReference type="EC" id="6.1.1.15" evidence="1"/>
<dbReference type="STRING" id="6182.A0A4Z2DV09"/>
<dbReference type="AlphaFoldDB" id="A0A4Z2DV09"/>
<dbReference type="InterPro" id="IPR050062">
    <property type="entry name" value="Pro-tRNA_synthetase"/>
</dbReference>
<name>A0A4Z2DV09_SCHJA</name>
<dbReference type="Gene3D" id="3.30.930.10">
    <property type="entry name" value="Bira Bifunctional Protein, Domain 2"/>
    <property type="match status" value="1"/>
</dbReference>
<keyword evidence="11" id="KW-1185">Reference proteome</keyword>
<dbReference type="InterPro" id="IPR002316">
    <property type="entry name" value="Pro-tRNA-ligase_IIa"/>
</dbReference>
<gene>
    <name evidence="10" type="ORF">EWB00_004686</name>
</gene>
<dbReference type="PANTHER" id="PTHR42753:SF2">
    <property type="entry name" value="PROLINE--TRNA LIGASE"/>
    <property type="match status" value="1"/>
</dbReference>
<keyword evidence="5" id="KW-0648">Protein biosynthesis</keyword>
<comment type="caution">
    <text evidence="10">The sequence shown here is derived from an EMBL/GenBank/DDBJ whole genome shotgun (WGS) entry which is preliminary data.</text>
</comment>
<evidence type="ECO:0000256" key="4">
    <source>
        <dbReference type="ARBA" id="ARBA00022840"/>
    </source>
</evidence>
<dbReference type="PROSITE" id="PS50862">
    <property type="entry name" value="AA_TRNA_LIGASE_II"/>
    <property type="match status" value="1"/>
</dbReference>
<evidence type="ECO:0000313" key="11">
    <source>
        <dbReference type="Proteomes" id="UP000311919"/>
    </source>
</evidence>
<evidence type="ECO:0000259" key="9">
    <source>
        <dbReference type="PROSITE" id="PS50862"/>
    </source>
</evidence>
<comment type="catalytic activity">
    <reaction evidence="8">
        <text>tRNA(Pro) + L-proline + ATP = L-prolyl-tRNA(Pro) + AMP + diphosphate</text>
        <dbReference type="Rhea" id="RHEA:14305"/>
        <dbReference type="Rhea" id="RHEA-COMP:9700"/>
        <dbReference type="Rhea" id="RHEA-COMP:9702"/>
        <dbReference type="ChEBI" id="CHEBI:30616"/>
        <dbReference type="ChEBI" id="CHEBI:33019"/>
        <dbReference type="ChEBI" id="CHEBI:60039"/>
        <dbReference type="ChEBI" id="CHEBI:78442"/>
        <dbReference type="ChEBI" id="CHEBI:78532"/>
        <dbReference type="ChEBI" id="CHEBI:456215"/>
        <dbReference type="EC" id="6.1.1.15"/>
    </reaction>
</comment>
<reference evidence="10 11" key="1">
    <citation type="submission" date="2019-03" db="EMBL/GenBank/DDBJ databases">
        <title>An improved genome assembly of the fluke Schistosoma japonicum.</title>
        <authorList>
            <person name="Hu W."/>
            <person name="Luo F."/>
            <person name="Yin M."/>
            <person name="Mo X."/>
            <person name="Sun C."/>
            <person name="Wu Q."/>
            <person name="Zhu B."/>
            <person name="Xiang M."/>
            <person name="Wang J."/>
            <person name="Wang Y."/>
            <person name="Zhang T."/>
            <person name="Xu B."/>
            <person name="Zheng H."/>
            <person name="Feng Z."/>
        </authorList>
    </citation>
    <scope>NUCLEOTIDE SEQUENCE [LARGE SCALE GENOMIC DNA]</scope>
    <source>
        <strain evidence="10">HuSjv2</strain>
        <tissue evidence="10">Worms</tissue>
    </source>
</reference>
<evidence type="ECO:0000256" key="1">
    <source>
        <dbReference type="ARBA" id="ARBA00012831"/>
    </source>
</evidence>
<dbReference type="SUPFAM" id="SSF52954">
    <property type="entry name" value="Class II aaRS ABD-related"/>
    <property type="match status" value="1"/>
</dbReference>
<dbReference type="SUPFAM" id="SSF55681">
    <property type="entry name" value="Class II aaRS and biotin synthetases"/>
    <property type="match status" value="1"/>
</dbReference>
<keyword evidence="2 10" id="KW-0436">Ligase</keyword>
<evidence type="ECO:0000256" key="8">
    <source>
        <dbReference type="ARBA" id="ARBA00047671"/>
    </source>
</evidence>
<keyword evidence="3" id="KW-0547">Nucleotide-binding</keyword>
<protein>
    <recommendedName>
        <fullName evidence="1">proline--tRNA ligase</fullName>
        <ecNumber evidence="1">6.1.1.15</ecNumber>
    </recommendedName>
    <alternativeName>
        <fullName evidence="7">Prolyl-tRNA synthetase</fullName>
    </alternativeName>
</protein>
<dbReference type="OrthoDB" id="10267474at2759"/>
<proteinExistence type="predicted"/>
<dbReference type="GO" id="GO:0006433">
    <property type="term" value="P:prolyl-tRNA aminoacylation"/>
    <property type="evidence" value="ECO:0007669"/>
    <property type="project" value="InterPro"/>
</dbReference>
<evidence type="ECO:0000256" key="2">
    <source>
        <dbReference type="ARBA" id="ARBA00022598"/>
    </source>
</evidence>
<evidence type="ECO:0000256" key="6">
    <source>
        <dbReference type="ARBA" id="ARBA00023146"/>
    </source>
</evidence>
<sequence>MRKLENLVDKYMLKLGAQRVQLPTLGPRNMWEKSGRWSEMHSSLFKLRDRLSHDYCLQPVGYIVLTFYCQTHEECITSFVTSLKLSYKSLPVFLYQITSKFRDEPRPKNGLIRGREFLMQDLYTFDASAETAEETYEYVKTTYAELLASLNLPYLIARADPGHVGGLVSDEFHVPAIVGEDRILMCSKCSIKFNSKLEGRHICSQCSTQSCPKVFQEVQGVEVAHCFLLGERYSKCFNATYRSISGSKLLFMGCYGLGISRLLAVCIEYLTRVSFPDKSKDQITQLRWPAQIAPYSGAIVLQKETAKDSLSADELKSLLDTIQSGSINLQLPGDILVDDRKELSLGRKVLDQSRLGVPWILIGKSQADGAYELIDVYKDRSCAVTLEEARSAFSEPTMFDTSSLPSWKYPRNESNISEKNVHI</sequence>
<accession>A0A4Z2DV09</accession>
<dbReference type="GO" id="GO:0005524">
    <property type="term" value="F:ATP binding"/>
    <property type="evidence" value="ECO:0007669"/>
    <property type="project" value="UniProtKB-KW"/>
</dbReference>
<dbReference type="InterPro" id="IPR002314">
    <property type="entry name" value="aa-tRNA-synt_IIb"/>
</dbReference>
<dbReference type="PANTHER" id="PTHR42753">
    <property type="entry name" value="MITOCHONDRIAL RIBOSOME PROTEIN L39/PROLYL-TRNA LIGASE FAMILY MEMBER"/>
    <property type="match status" value="1"/>
</dbReference>
<evidence type="ECO:0000256" key="5">
    <source>
        <dbReference type="ARBA" id="ARBA00022917"/>
    </source>
</evidence>
<dbReference type="PRINTS" id="PR01046">
    <property type="entry name" value="TRNASYNTHPRO"/>
</dbReference>
<evidence type="ECO:0000256" key="3">
    <source>
        <dbReference type="ARBA" id="ARBA00022741"/>
    </source>
</evidence>
<dbReference type="InterPro" id="IPR045864">
    <property type="entry name" value="aa-tRNA-synth_II/BPL/LPL"/>
</dbReference>
<dbReference type="GO" id="GO:0004827">
    <property type="term" value="F:proline-tRNA ligase activity"/>
    <property type="evidence" value="ECO:0007669"/>
    <property type="project" value="UniProtKB-EC"/>
</dbReference>
<keyword evidence="4" id="KW-0067">ATP-binding</keyword>
<dbReference type="EMBL" id="SKCS01000030">
    <property type="protein sequence ID" value="TNN20218.1"/>
    <property type="molecule type" value="Genomic_DNA"/>
</dbReference>
<keyword evidence="6" id="KW-0030">Aminoacyl-tRNA synthetase</keyword>
<organism evidence="10 11">
    <name type="scientific">Schistosoma japonicum</name>
    <name type="common">Blood fluke</name>
    <dbReference type="NCBI Taxonomy" id="6182"/>
    <lineage>
        <taxon>Eukaryota</taxon>
        <taxon>Metazoa</taxon>
        <taxon>Spiralia</taxon>
        <taxon>Lophotrochozoa</taxon>
        <taxon>Platyhelminthes</taxon>
        <taxon>Trematoda</taxon>
        <taxon>Digenea</taxon>
        <taxon>Strigeidida</taxon>
        <taxon>Schistosomatoidea</taxon>
        <taxon>Schistosomatidae</taxon>
        <taxon>Schistosoma</taxon>
    </lineage>
</organism>
<dbReference type="Proteomes" id="UP000311919">
    <property type="component" value="Unassembled WGS sequence"/>
</dbReference>
<evidence type="ECO:0000313" key="10">
    <source>
        <dbReference type="EMBL" id="TNN20218.1"/>
    </source>
</evidence>
<evidence type="ECO:0000256" key="7">
    <source>
        <dbReference type="ARBA" id="ARBA00029731"/>
    </source>
</evidence>